<keyword evidence="4 10" id="KW-0808">Transferase</keyword>
<comment type="catalytic activity">
    <reaction evidence="9 10 12">
        <text>L-threonyl-[protein] + FAD = FMN-L-threonyl-[protein] + AMP + H(+)</text>
        <dbReference type="Rhea" id="RHEA:36847"/>
        <dbReference type="Rhea" id="RHEA-COMP:11060"/>
        <dbReference type="Rhea" id="RHEA-COMP:11061"/>
        <dbReference type="ChEBI" id="CHEBI:15378"/>
        <dbReference type="ChEBI" id="CHEBI:30013"/>
        <dbReference type="ChEBI" id="CHEBI:57692"/>
        <dbReference type="ChEBI" id="CHEBI:74257"/>
        <dbReference type="ChEBI" id="CHEBI:456215"/>
        <dbReference type="EC" id="2.7.1.180"/>
    </reaction>
</comment>
<dbReference type="Gene3D" id="3.10.520.10">
    <property type="entry name" value="ApbE-like domains"/>
    <property type="match status" value="1"/>
</dbReference>
<proteinExistence type="inferred from homology"/>
<dbReference type="GO" id="GO:0016740">
    <property type="term" value="F:transferase activity"/>
    <property type="evidence" value="ECO:0007669"/>
    <property type="project" value="UniProtKB-UniRule"/>
</dbReference>
<sequence length="352" mass="38874">MKCREKNTAIFLIIIMTMCMVLLSSCMNISDDSEPISKTEYMLGTICTITVYDSESETAIDKAFSRIKEIENKMSVNKSGTEVDKVADASGKDFVKVSDDTFYVIKKGKYYSGKSGGVFDITIGPLVKLWGIGTDRARVPSQQEIDEKKSLINYKDIILDEKDKKVMLARSGMSLDLGGIAKGYSADEAVKILKNNGVKHAIVNLGGNILTINGNLDGKPWNIGIQNPFKARGSSVGTVGVTNKTVVTSGIYERYFEKDGKRYHHILNPFTGYPMDSDLASVTLVTDISIDADAMTKNIFYLGLNKGAEYVKNIPGLNAIFITKNKEIYVTEGLKNDFQITDSEFKLLHDIK</sequence>
<dbReference type="OrthoDB" id="9778595at2"/>
<keyword evidence="12" id="KW-0997">Cell inner membrane</keyword>
<protein>
    <recommendedName>
        <fullName evidence="2 10">FAD:protein FMN transferase</fullName>
        <ecNumber evidence="1 10">2.7.1.180</ecNumber>
    </recommendedName>
    <alternativeName>
        <fullName evidence="8 10">Flavin transferase</fullName>
    </alternativeName>
</protein>
<evidence type="ECO:0000313" key="14">
    <source>
        <dbReference type="EMBL" id="PRR86040.1"/>
    </source>
</evidence>
<keyword evidence="13" id="KW-0812">Transmembrane</keyword>
<dbReference type="SUPFAM" id="SSF143631">
    <property type="entry name" value="ApbE-like"/>
    <property type="match status" value="1"/>
</dbReference>
<keyword evidence="6 10" id="KW-0274">FAD</keyword>
<evidence type="ECO:0000256" key="1">
    <source>
        <dbReference type="ARBA" id="ARBA00011955"/>
    </source>
</evidence>
<feature type="binding site" evidence="11">
    <location>
        <position position="293"/>
    </location>
    <ligand>
        <name>Mg(2+)</name>
        <dbReference type="ChEBI" id="CHEBI:18420"/>
    </ligand>
</feature>
<keyword evidence="13" id="KW-0472">Membrane</keyword>
<evidence type="ECO:0000256" key="2">
    <source>
        <dbReference type="ARBA" id="ARBA00016337"/>
    </source>
</evidence>
<dbReference type="InterPro" id="IPR024932">
    <property type="entry name" value="ApbE"/>
</dbReference>
<feature type="transmembrane region" description="Helical" evidence="13">
    <location>
        <begin position="9"/>
        <end position="30"/>
    </location>
</feature>
<organism evidence="14 15">
    <name type="scientific">Clostridium luticellarii</name>
    <dbReference type="NCBI Taxonomy" id="1691940"/>
    <lineage>
        <taxon>Bacteria</taxon>
        <taxon>Bacillati</taxon>
        <taxon>Bacillota</taxon>
        <taxon>Clostridia</taxon>
        <taxon>Eubacteriales</taxon>
        <taxon>Clostridiaceae</taxon>
        <taxon>Clostridium</taxon>
    </lineage>
</organism>
<dbReference type="PANTHER" id="PTHR30040">
    <property type="entry name" value="THIAMINE BIOSYNTHESIS LIPOPROTEIN APBE"/>
    <property type="match status" value="1"/>
</dbReference>
<evidence type="ECO:0000313" key="15">
    <source>
        <dbReference type="Proteomes" id="UP000237798"/>
    </source>
</evidence>
<keyword evidence="7 10" id="KW-0460">Magnesium</keyword>
<comment type="cofactor">
    <cofactor evidence="11">
        <name>Mg(2+)</name>
        <dbReference type="ChEBI" id="CHEBI:18420"/>
    </cofactor>
    <cofactor evidence="11">
        <name>Mn(2+)</name>
        <dbReference type="ChEBI" id="CHEBI:29035"/>
    </cofactor>
    <text evidence="11">Magnesium. Can also use manganese.</text>
</comment>
<comment type="caution">
    <text evidence="14">The sequence shown here is derived from an EMBL/GenBank/DDBJ whole genome shotgun (WGS) entry which is preliminary data.</text>
</comment>
<dbReference type="Pfam" id="PF02424">
    <property type="entry name" value="ApbE"/>
    <property type="match status" value="1"/>
</dbReference>
<dbReference type="PANTHER" id="PTHR30040:SF2">
    <property type="entry name" value="FAD:PROTEIN FMN TRANSFERASE"/>
    <property type="match status" value="1"/>
</dbReference>
<keyword evidence="5 10" id="KW-0479">Metal-binding</keyword>
<comment type="function">
    <text evidence="12">Flavin transferase that catalyzes the transfer of the FMN moiety of FAD and its covalent binding to the hydroxyl group of a threonine residue in a target flavoprotein.</text>
</comment>
<dbReference type="PIRSF" id="PIRSF006268">
    <property type="entry name" value="ApbE"/>
    <property type="match status" value="1"/>
</dbReference>
<comment type="similarity">
    <text evidence="10 12">Belongs to the ApbE family.</text>
</comment>
<evidence type="ECO:0000256" key="6">
    <source>
        <dbReference type="ARBA" id="ARBA00022827"/>
    </source>
</evidence>
<keyword evidence="12 14" id="KW-0449">Lipoprotein</keyword>
<dbReference type="EMBL" id="PVXP01000009">
    <property type="protein sequence ID" value="PRR86040.1"/>
    <property type="molecule type" value="Genomic_DNA"/>
</dbReference>
<comment type="subcellular location">
    <subcellularLocation>
        <location evidence="12">Cell inner membrane</location>
        <topology evidence="12">Lipid-anchor</topology>
        <orientation evidence="12">Periplasmic side</orientation>
    </subcellularLocation>
</comment>
<accession>A0A2T0BQ89</accession>
<evidence type="ECO:0000256" key="9">
    <source>
        <dbReference type="ARBA" id="ARBA00048540"/>
    </source>
</evidence>
<dbReference type="GO" id="GO:0005886">
    <property type="term" value="C:plasma membrane"/>
    <property type="evidence" value="ECO:0007669"/>
    <property type="project" value="UniProtKB-SubCell"/>
</dbReference>
<keyword evidence="15" id="KW-1185">Reference proteome</keyword>
<dbReference type="AlphaFoldDB" id="A0A2T0BQ89"/>
<evidence type="ECO:0000256" key="3">
    <source>
        <dbReference type="ARBA" id="ARBA00022630"/>
    </source>
</evidence>
<dbReference type="GO" id="GO:0046872">
    <property type="term" value="F:metal ion binding"/>
    <property type="evidence" value="ECO:0007669"/>
    <property type="project" value="UniProtKB-UniRule"/>
</dbReference>
<keyword evidence="13" id="KW-1133">Transmembrane helix</keyword>
<evidence type="ECO:0000256" key="13">
    <source>
        <dbReference type="SAM" id="Phobius"/>
    </source>
</evidence>
<evidence type="ECO:0000256" key="4">
    <source>
        <dbReference type="ARBA" id="ARBA00022679"/>
    </source>
</evidence>
<dbReference type="Proteomes" id="UP000237798">
    <property type="component" value="Unassembled WGS sequence"/>
</dbReference>
<gene>
    <name evidence="14" type="primary">apbE_1</name>
    <name evidence="14" type="ORF">CLLU_10680</name>
</gene>
<dbReference type="PROSITE" id="PS51257">
    <property type="entry name" value="PROKAR_LIPOPROTEIN"/>
    <property type="match status" value="1"/>
</dbReference>
<dbReference type="InterPro" id="IPR003374">
    <property type="entry name" value="ApbE-like_sf"/>
</dbReference>
<keyword evidence="12" id="KW-1003">Cell membrane</keyword>
<keyword evidence="3 10" id="KW-0285">Flavoprotein</keyword>
<evidence type="ECO:0000256" key="7">
    <source>
        <dbReference type="ARBA" id="ARBA00022842"/>
    </source>
</evidence>
<evidence type="ECO:0000256" key="10">
    <source>
        <dbReference type="PIRNR" id="PIRNR006268"/>
    </source>
</evidence>
<evidence type="ECO:0000256" key="11">
    <source>
        <dbReference type="PIRSR" id="PIRSR006268-2"/>
    </source>
</evidence>
<dbReference type="EC" id="2.7.1.180" evidence="1 10"/>
<reference evidence="14 15" key="1">
    <citation type="submission" date="2018-03" db="EMBL/GenBank/DDBJ databases">
        <title>Genome sequence of Clostridium luticellarii DSM 29923.</title>
        <authorList>
            <person name="Poehlein A."/>
            <person name="Daniel R."/>
        </authorList>
    </citation>
    <scope>NUCLEOTIDE SEQUENCE [LARGE SCALE GENOMIC DNA]</scope>
    <source>
        <strain evidence="14 15">DSM 29923</strain>
    </source>
</reference>
<name>A0A2T0BQ89_9CLOT</name>
<feature type="binding site" evidence="11">
    <location>
        <position position="179"/>
    </location>
    <ligand>
        <name>Mg(2+)</name>
        <dbReference type="ChEBI" id="CHEBI:18420"/>
    </ligand>
</feature>
<evidence type="ECO:0000256" key="12">
    <source>
        <dbReference type="RuleBase" id="RU363002"/>
    </source>
</evidence>
<evidence type="ECO:0000256" key="5">
    <source>
        <dbReference type="ARBA" id="ARBA00022723"/>
    </source>
</evidence>
<evidence type="ECO:0000256" key="8">
    <source>
        <dbReference type="ARBA" id="ARBA00031306"/>
    </source>
</evidence>